<gene>
    <name evidence="11" type="ORF">FOZ60_008396</name>
</gene>
<keyword evidence="8" id="KW-0175">Coiled coil</keyword>
<evidence type="ECO:0000256" key="3">
    <source>
        <dbReference type="ARBA" id="ARBA00022448"/>
    </source>
</evidence>
<feature type="coiled-coil region" evidence="8">
    <location>
        <begin position="132"/>
        <end position="159"/>
    </location>
</feature>
<feature type="transmembrane region" description="Helical" evidence="9">
    <location>
        <begin position="653"/>
        <end position="672"/>
    </location>
</feature>
<keyword evidence="3" id="KW-0813">Transport</keyword>
<evidence type="ECO:0000256" key="2">
    <source>
        <dbReference type="ARBA" id="ARBA00009749"/>
    </source>
</evidence>
<reference evidence="11 12" key="1">
    <citation type="submission" date="2020-04" db="EMBL/GenBank/DDBJ databases">
        <title>Perkinsus olseni comparative genomics.</title>
        <authorList>
            <person name="Bogema D.R."/>
        </authorList>
    </citation>
    <scope>NUCLEOTIDE SEQUENCE [LARGE SCALE GENOMIC DNA]</scope>
    <source>
        <strain evidence="11">00978-12</strain>
    </source>
</reference>
<dbReference type="EMBL" id="JABANP010000336">
    <property type="protein sequence ID" value="KAF4683958.1"/>
    <property type="molecule type" value="Genomic_DNA"/>
</dbReference>
<dbReference type="GO" id="GO:0016020">
    <property type="term" value="C:membrane"/>
    <property type="evidence" value="ECO:0007669"/>
    <property type="project" value="UniProtKB-SubCell"/>
</dbReference>
<feature type="transmembrane region" description="Helical" evidence="9">
    <location>
        <begin position="435"/>
        <end position="455"/>
    </location>
</feature>
<dbReference type="InterPro" id="IPR036739">
    <property type="entry name" value="SLC41_membr_dom_sf"/>
</dbReference>
<feature type="transmembrane region" description="Helical" evidence="9">
    <location>
        <begin position="720"/>
        <end position="741"/>
    </location>
</feature>
<comment type="caution">
    <text evidence="11">The sequence shown here is derived from an EMBL/GenBank/DDBJ whole genome shotgun (WGS) entry which is preliminary data.</text>
</comment>
<feature type="transmembrane region" description="Helical" evidence="9">
    <location>
        <begin position="753"/>
        <end position="777"/>
    </location>
</feature>
<accession>A0A7J6NJ94</accession>
<evidence type="ECO:0000313" key="12">
    <source>
        <dbReference type="Proteomes" id="UP000541610"/>
    </source>
</evidence>
<dbReference type="Proteomes" id="UP000541610">
    <property type="component" value="Unassembled WGS sequence"/>
</dbReference>
<proteinExistence type="inferred from homology"/>
<dbReference type="GO" id="GO:0008324">
    <property type="term" value="F:monoatomic cation transmembrane transporter activity"/>
    <property type="evidence" value="ECO:0007669"/>
    <property type="project" value="InterPro"/>
</dbReference>
<feature type="transmembrane region" description="Helical" evidence="9">
    <location>
        <begin position="679"/>
        <end position="700"/>
    </location>
</feature>
<feature type="domain" description="SLC41A/MgtE integral membrane" evidence="10">
    <location>
        <begin position="665"/>
        <end position="789"/>
    </location>
</feature>
<keyword evidence="5" id="KW-0460">Magnesium</keyword>
<dbReference type="AlphaFoldDB" id="A0A7J6NJ94"/>
<sequence>MLVTGESCGGTARLRFRMKQEVVMEWYGYCQSAAMRELRSKRKEFIDKMSSRRRHLVVSATFSAWVSAVYRGRMERLRANRAEAYNRRSLLTRSMAALQCFFYDWRAIVKDRAKIRARITELNHRLRLRRGITALQRRADMARRRREALQSKLDAEKDRQAAWTDFNETGFGGMAGVQSGKNSGGGRPSDFGHAGFGAGERALADGCELPLDGVVNEGLEGHGTSTEEEAGRPGAVEVEEMDGEEEAAMEGSRSGGGGAIRFQNIEKGNALLRPPAVVHCRWSQSMEHRRLKGVRYIELVMEMFIALKAAVEQSLLIRYNNSTALFHWADGLCRDVWQQWVSYVHHRHCVNALQHRADEFLRSALMRSYLRKYRDRVVSRKIGRGAVRRLLATIEVRLRRRYLSRWVACCNRQQYLSAALDAAAERRHRRLRHRCLLAAQYCLLKWGMCGMVIAMENWRRRRQGYLLTYQSSMAPIGGAWDWESSTLLLETLAVLVLYRWRRFIRGKNRIKDTITTVEGDRGGVVLRSEREKEIWTRLEEIRAEISRIKTQNAAGGRHEESMEMISRQEEEIIRLRKEVAMLRRREDHRWSEDASVDDDDDDDEEEGHSLSHYRVVDAAGGGLHSYRHRIVWLLGLLLLQSLSSFVLSSYSTLLTTHPVIVYFLTMLVGAGGNAGSQSAVLVFFSPSLIQTIGFLFVLHLLLSHQSDLVEFRSVVREVGIALGMAALLGVASAVRTLVIPINDGEQVTWIESIAISFSMVIIVLTSVLLGTLLPLLLQRFGCDPAHAGAAIQVSQK</sequence>
<dbReference type="OrthoDB" id="48232at2759"/>
<evidence type="ECO:0000256" key="7">
    <source>
        <dbReference type="ARBA" id="ARBA00023136"/>
    </source>
</evidence>
<evidence type="ECO:0000313" key="11">
    <source>
        <dbReference type="EMBL" id="KAF4683958.1"/>
    </source>
</evidence>
<dbReference type="PANTHER" id="PTHR41394:SF5">
    <property type="entry name" value="SLC41A_MGTE INTEGRAL MEMBRANE DOMAIN-CONTAINING PROTEIN"/>
    <property type="match status" value="1"/>
</dbReference>
<evidence type="ECO:0000256" key="6">
    <source>
        <dbReference type="ARBA" id="ARBA00022989"/>
    </source>
</evidence>
<evidence type="ECO:0000256" key="8">
    <source>
        <dbReference type="SAM" id="Coils"/>
    </source>
</evidence>
<evidence type="ECO:0000256" key="5">
    <source>
        <dbReference type="ARBA" id="ARBA00022842"/>
    </source>
</evidence>
<evidence type="ECO:0000256" key="4">
    <source>
        <dbReference type="ARBA" id="ARBA00022692"/>
    </source>
</evidence>
<dbReference type="Gene3D" id="1.10.357.20">
    <property type="entry name" value="SLC41 divalent cation transporters, integral membrane domain"/>
    <property type="match status" value="1"/>
</dbReference>
<feature type="coiled-coil region" evidence="8">
    <location>
        <begin position="558"/>
        <end position="585"/>
    </location>
</feature>
<dbReference type="Pfam" id="PF01769">
    <property type="entry name" value="MgtE"/>
    <property type="match status" value="1"/>
</dbReference>
<feature type="transmembrane region" description="Helical" evidence="9">
    <location>
        <begin position="630"/>
        <end position="647"/>
    </location>
</feature>
<keyword evidence="4 9" id="KW-0812">Transmembrane</keyword>
<dbReference type="SUPFAM" id="SSF161093">
    <property type="entry name" value="MgtE membrane domain-like"/>
    <property type="match status" value="1"/>
</dbReference>
<evidence type="ECO:0000256" key="1">
    <source>
        <dbReference type="ARBA" id="ARBA00004141"/>
    </source>
</evidence>
<dbReference type="PANTHER" id="PTHR41394">
    <property type="entry name" value="MAGNESIUM TRANSPORTER MGTE"/>
    <property type="match status" value="1"/>
</dbReference>
<organism evidence="11 12">
    <name type="scientific">Perkinsus olseni</name>
    <name type="common">Perkinsus atlanticus</name>
    <dbReference type="NCBI Taxonomy" id="32597"/>
    <lineage>
        <taxon>Eukaryota</taxon>
        <taxon>Sar</taxon>
        <taxon>Alveolata</taxon>
        <taxon>Perkinsozoa</taxon>
        <taxon>Perkinsea</taxon>
        <taxon>Perkinsida</taxon>
        <taxon>Perkinsidae</taxon>
        <taxon>Perkinsus</taxon>
    </lineage>
</organism>
<comment type="similarity">
    <text evidence="2">Belongs to the SLC41A transporter family.</text>
</comment>
<keyword evidence="6 9" id="KW-1133">Transmembrane helix</keyword>
<evidence type="ECO:0000256" key="9">
    <source>
        <dbReference type="SAM" id="Phobius"/>
    </source>
</evidence>
<protein>
    <recommendedName>
        <fullName evidence="10">SLC41A/MgtE integral membrane domain-containing protein</fullName>
    </recommendedName>
</protein>
<dbReference type="InterPro" id="IPR006667">
    <property type="entry name" value="SLC41_membr_dom"/>
</dbReference>
<evidence type="ECO:0000259" key="10">
    <source>
        <dbReference type="Pfam" id="PF01769"/>
    </source>
</evidence>
<comment type="subcellular location">
    <subcellularLocation>
        <location evidence="1">Membrane</location>
        <topology evidence="1">Multi-pass membrane protein</topology>
    </subcellularLocation>
</comment>
<name>A0A7J6NJ94_PEROL</name>
<keyword evidence="7 9" id="KW-0472">Membrane</keyword>